<sequence>MSRPDETSPPGSRRTMNPQDAPTRLEPRELGLAPSGLGERATVVQVSSAFCAPCRAARTVAARVATTAAGVRHVEVDVAGHEELAAALRIASTPTVLVLDADGVVRERLEGVPRLAWLREAVERAGAGSA</sequence>
<keyword evidence="4" id="KW-1185">Reference proteome</keyword>
<reference evidence="4" key="1">
    <citation type="journal article" date="2019" name="Int. J. Syst. Evol. Microbiol.">
        <title>The Global Catalogue of Microorganisms (GCM) 10K type strain sequencing project: providing services to taxonomists for standard genome sequencing and annotation.</title>
        <authorList>
            <consortium name="The Broad Institute Genomics Platform"/>
            <consortium name="The Broad Institute Genome Sequencing Center for Infectious Disease"/>
            <person name="Wu L."/>
            <person name="Ma J."/>
        </authorList>
    </citation>
    <scope>NUCLEOTIDE SEQUENCE [LARGE SCALE GENOMIC DNA]</scope>
    <source>
        <strain evidence="4">JCM 17459</strain>
    </source>
</reference>
<dbReference type="Proteomes" id="UP001499841">
    <property type="component" value="Unassembled WGS sequence"/>
</dbReference>
<dbReference type="SUPFAM" id="SSF52833">
    <property type="entry name" value="Thioredoxin-like"/>
    <property type="match status" value="1"/>
</dbReference>
<feature type="region of interest" description="Disordered" evidence="1">
    <location>
        <begin position="1"/>
        <end position="34"/>
    </location>
</feature>
<organism evidence="3 4">
    <name type="scientific">Georgenia daeguensis</name>
    <dbReference type="NCBI Taxonomy" id="908355"/>
    <lineage>
        <taxon>Bacteria</taxon>
        <taxon>Bacillati</taxon>
        <taxon>Actinomycetota</taxon>
        <taxon>Actinomycetes</taxon>
        <taxon>Micrococcales</taxon>
        <taxon>Bogoriellaceae</taxon>
        <taxon>Georgenia</taxon>
    </lineage>
</organism>
<gene>
    <name evidence="3" type="ORF">GCM10022262_38040</name>
</gene>
<dbReference type="Pfam" id="PF00085">
    <property type="entry name" value="Thioredoxin"/>
    <property type="match status" value="1"/>
</dbReference>
<dbReference type="InterPro" id="IPR013766">
    <property type="entry name" value="Thioredoxin_domain"/>
</dbReference>
<evidence type="ECO:0000259" key="2">
    <source>
        <dbReference type="PROSITE" id="PS51352"/>
    </source>
</evidence>
<dbReference type="PROSITE" id="PS51352">
    <property type="entry name" value="THIOREDOXIN_2"/>
    <property type="match status" value="1"/>
</dbReference>
<evidence type="ECO:0000256" key="1">
    <source>
        <dbReference type="SAM" id="MobiDB-lite"/>
    </source>
</evidence>
<proteinExistence type="predicted"/>
<evidence type="ECO:0000313" key="4">
    <source>
        <dbReference type="Proteomes" id="UP001499841"/>
    </source>
</evidence>
<dbReference type="InterPro" id="IPR036249">
    <property type="entry name" value="Thioredoxin-like_sf"/>
</dbReference>
<comment type="caution">
    <text evidence="3">The sequence shown here is derived from an EMBL/GenBank/DDBJ whole genome shotgun (WGS) entry which is preliminary data.</text>
</comment>
<feature type="domain" description="Thioredoxin" evidence="2">
    <location>
        <begin position="2"/>
        <end position="127"/>
    </location>
</feature>
<dbReference type="Gene3D" id="3.40.30.10">
    <property type="entry name" value="Glutaredoxin"/>
    <property type="match status" value="1"/>
</dbReference>
<name>A0ABP6UKG9_9MICO</name>
<dbReference type="CDD" id="cd02947">
    <property type="entry name" value="TRX_family"/>
    <property type="match status" value="1"/>
</dbReference>
<protein>
    <submittedName>
        <fullName evidence="3">Thioredoxin family protein</fullName>
    </submittedName>
</protein>
<accession>A0ABP6UKG9</accession>
<dbReference type="EMBL" id="BAABBA010000028">
    <property type="protein sequence ID" value="GAA3510418.1"/>
    <property type="molecule type" value="Genomic_DNA"/>
</dbReference>
<evidence type="ECO:0000313" key="3">
    <source>
        <dbReference type="EMBL" id="GAA3510418.1"/>
    </source>
</evidence>